<dbReference type="InterPro" id="IPR036390">
    <property type="entry name" value="WH_DNA-bd_sf"/>
</dbReference>
<keyword evidence="2" id="KW-0805">Transcription regulation</keyword>
<evidence type="ECO:0000259" key="5">
    <source>
        <dbReference type="PROSITE" id="PS50931"/>
    </source>
</evidence>
<name>A0A1M5YGF7_9FIRM</name>
<dbReference type="PROSITE" id="PS50931">
    <property type="entry name" value="HTH_LYSR"/>
    <property type="match status" value="1"/>
</dbReference>
<dbReference type="SUPFAM" id="SSF53850">
    <property type="entry name" value="Periplasmic binding protein-like II"/>
    <property type="match status" value="1"/>
</dbReference>
<evidence type="ECO:0000256" key="1">
    <source>
        <dbReference type="ARBA" id="ARBA00009437"/>
    </source>
</evidence>
<dbReference type="STRING" id="1123282.SAMN02745823_02512"/>
<dbReference type="Gene3D" id="3.40.190.10">
    <property type="entry name" value="Periplasmic binding protein-like II"/>
    <property type="match status" value="2"/>
</dbReference>
<dbReference type="PANTHER" id="PTHR30346">
    <property type="entry name" value="TRANSCRIPTIONAL DUAL REGULATOR HCAR-RELATED"/>
    <property type="match status" value="1"/>
</dbReference>
<dbReference type="RefSeq" id="WP_073079517.1">
    <property type="nucleotide sequence ID" value="NZ_FQXV01000008.1"/>
</dbReference>
<dbReference type="GO" id="GO:0032993">
    <property type="term" value="C:protein-DNA complex"/>
    <property type="evidence" value="ECO:0007669"/>
    <property type="project" value="TreeGrafter"/>
</dbReference>
<reference evidence="6 7" key="1">
    <citation type="submission" date="2016-11" db="EMBL/GenBank/DDBJ databases">
        <authorList>
            <person name="Jaros S."/>
            <person name="Januszkiewicz K."/>
            <person name="Wedrychowicz H."/>
        </authorList>
    </citation>
    <scope>NUCLEOTIDE SEQUENCE [LARGE SCALE GENOMIC DNA]</scope>
    <source>
        <strain evidence="6 7">DSM 10068</strain>
    </source>
</reference>
<comment type="similarity">
    <text evidence="1">Belongs to the LysR transcriptional regulatory family.</text>
</comment>
<keyword evidence="7" id="KW-1185">Reference proteome</keyword>
<dbReference type="InterPro" id="IPR036388">
    <property type="entry name" value="WH-like_DNA-bd_sf"/>
</dbReference>
<dbReference type="GO" id="GO:0003700">
    <property type="term" value="F:DNA-binding transcription factor activity"/>
    <property type="evidence" value="ECO:0007669"/>
    <property type="project" value="InterPro"/>
</dbReference>
<dbReference type="EMBL" id="FQXV01000008">
    <property type="protein sequence ID" value="SHI11151.1"/>
    <property type="molecule type" value="Genomic_DNA"/>
</dbReference>
<dbReference type="PANTHER" id="PTHR30346:SF28">
    <property type="entry name" value="HTH-TYPE TRANSCRIPTIONAL REGULATOR CYNR"/>
    <property type="match status" value="1"/>
</dbReference>
<gene>
    <name evidence="6" type="ORF">SAMN02745823_02512</name>
</gene>
<dbReference type="InterPro" id="IPR005119">
    <property type="entry name" value="LysR_subst-bd"/>
</dbReference>
<dbReference type="CDD" id="cd08414">
    <property type="entry name" value="PBP2_LTTR_aromatics_like"/>
    <property type="match status" value="1"/>
</dbReference>
<dbReference type="Proteomes" id="UP000183995">
    <property type="component" value="Unassembled WGS sequence"/>
</dbReference>
<keyword evidence="4" id="KW-0804">Transcription</keyword>
<dbReference type="OrthoDB" id="9803714at2"/>
<dbReference type="Gene3D" id="1.10.10.10">
    <property type="entry name" value="Winged helix-like DNA-binding domain superfamily/Winged helix DNA-binding domain"/>
    <property type="match status" value="1"/>
</dbReference>
<dbReference type="FunFam" id="1.10.10.10:FF:000001">
    <property type="entry name" value="LysR family transcriptional regulator"/>
    <property type="match status" value="1"/>
</dbReference>
<dbReference type="Pfam" id="PF00126">
    <property type="entry name" value="HTH_1"/>
    <property type="match status" value="1"/>
</dbReference>
<evidence type="ECO:0000256" key="2">
    <source>
        <dbReference type="ARBA" id="ARBA00023015"/>
    </source>
</evidence>
<dbReference type="PRINTS" id="PR00039">
    <property type="entry name" value="HTHLYSR"/>
</dbReference>
<feature type="domain" description="HTH lysR-type" evidence="5">
    <location>
        <begin position="1"/>
        <end position="58"/>
    </location>
</feature>
<dbReference type="InterPro" id="IPR000847">
    <property type="entry name" value="LysR_HTH_N"/>
</dbReference>
<evidence type="ECO:0000313" key="7">
    <source>
        <dbReference type="Proteomes" id="UP000183995"/>
    </source>
</evidence>
<keyword evidence="3 6" id="KW-0238">DNA-binding</keyword>
<evidence type="ECO:0000256" key="3">
    <source>
        <dbReference type="ARBA" id="ARBA00023125"/>
    </source>
</evidence>
<organism evidence="6 7">
    <name type="scientific">Sporobacter termitidis DSM 10068</name>
    <dbReference type="NCBI Taxonomy" id="1123282"/>
    <lineage>
        <taxon>Bacteria</taxon>
        <taxon>Bacillati</taxon>
        <taxon>Bacillota</taxon>
        <taxon>Clostridia</taxon>
        <taxon>Eubacteriales</taxon>
        <taxon>Oscillospiraceae</taxon>
        <taxon>Sporobacter</taxon>
    </lineage>
</organism>
<proteinExistence type="inferred from homology"/>
<dbReference type="Pfam" id="PF03466">
    <property type="entry name" value="LysR_substrate"/>
    <property type="match status" value="1"/>
</dbReference>
<accession>A0A1M5YGF7</accession>
<evidence type="ECO:0000313" key="6">
    <source>
        <dbReference type="EMBL" id="SHI11151.1"/>
    </source>
</evidence>
<protein>
    <submittedName>
        <fullName evidence="6">DNA-binding transcriptional regulator, LysR family</fullName>
    </submittedName>
</protein>
<dbReference type="GO" id="GO:0003677">
    <property type="term" value="F:DNA binding"/>
    <property type="evidence" value="ECO:0007669"/>
    <property type="project" value="UniProtKB-KW"/>
</dbReference>
<sequence>MDITQIRYFISVTETLNFRESARRLGVAQSSISRQIVDLEEKLGVALFTRSSRAVALTEEGRSFLPYARDMLRTADSAAFLMSQMSSGKGHLSIATVSTSAPVLIRCLDVFFKRYPDIAVDVILNNGREQLHAMREEKHDFHFAHAAMLPDDGRLDYLVTHADDLVVVVPKGHPLTKKPLPLDFAVLEKERFLVSYEAGYPLLYNHTLDVCRAHNYVPRNMSRFDKAESVLLAISAGLGFSILPSALPAQYFPNSVDIIPIADMDTHRTYIAAWPRRVTNPSAALFLEIVREVTGG</sequence>
<dbReference type="AlphaFoldDB" id="A0A1M5YGF7"/>
<evidence type="ECO:0000256" key="4">
    <source>
        <dbReference type="ARBA" id="ARBA00023163"/>
    </source>
</evidence>
<dbReference type="SUPFAM" id="SSF46785">
    <property type="entry name" value="Winged helix' DNA-binding domain"/>
    <property type="match status" value="1"/>
</dbReference>